<dbReference type="InParanoid" id="A2DAJ2"/>
<keyword evidence="3" id="KW-0963">Cytoplasm</keyword>
<dbReference type="GO" id="GO:0005885">
    <property type="term" value="C:Arp2/3 protein complex"/>
    <property type="evidence" value="ECO:0000318"/>
    <property type="project" value="GO_Central"/>
</dbReference>
<keyword evidence="12" id="KW-1185">Reference proteome</keyword>
<dbReference type="SUPFAM" id="SSF50978">
    <property type="entry name" value="WD40 repeat-like"/>
    <property type="match status" value="1"/>
</dbReference>
<comment type="similarity">
    <text evidence="2">Belongs to the WD repeat ARPC1 family.</text>
</comment>
<dbReference type="KEGG" id="tva:5468049"/>
<accession>A2DAJ2</accession>
<evidence type="ECO:0000256" key="6">
    <source>
        <dbReference type="ARBA" id="ARBA00023203"/>
    </source>
</evidence>
<dbReference type="eggNOG" id="KOG1523">
    <property type="taxonomic scope" value="Eukaryota"/>
</dbReference>
<dbReference type="GO" id="GO:0051015">
    <property type="term" value="F:actin filament binding"/>
    <property type="evidence" value="ECO:0000318"/>
    <property type="project" value="GO_Central"/>
</dbReference>
<dbReference type="InterPro" id="IPR017383">
    <property type="entry name" value="ARPC1"/>
</dbReference>
<dbReference type="InterPro" id="IPR001680">
    <property type="entry name" value="WD40_rpt"/>
</dbReference>
<dbReference type="OMA" id="YVWEPSP"/>
<evidence type="ECO:0000256" key="7">
    <source>
        <dbReference type="ARBA" id="ARBA00023212"/>
    </source>
</evidence>
<dbReference type="EMBL" id="DS113183">
    <property type="protein sequence ID" value="EAY22495.1"/>
    <property type="molecule type" value="Genomic_DNA"/>
</dbReference>
<comment type="subcellular location">
    <subcellularLocation>
        <location evidence="1">Cytoplasm</location>
        <location evidence="1">Cytoskeleton</location>
    </subcellularLocation>
</comment>
<evidence type="ECO:0000256" key="4">
    <source>
        <dbReference type="ARBA" id="ARBA00022574"/>
    </source>
</evidence>
<evidence type="ECO:0000256" key="2">
    <source>
        <dbReference type="ARBA" id="ARBA00006260"/>
    </source>
</evidence>
<dbReference type="FunFam" id="2.130.10.10:FF:001331">
    <property type="entry name" value="Actin-related protein 2/3 complex subunit"/>
    <property type="match status" value="1"/>
</dbReference>
<dbReference type="PANTHER" id="PTHR10709:SF2">
    <property type="entry name" value="ACTIN-RELATED PROTEIN 2_3 COMPLEX SUBUNIT"/>
    <property type="match status" value="1"/>
</dbReference>
<dbReference type="InterPro" id="IPR015943">
    <property type="entry name" value="WD40/YVTN_repeat-like_dom_sf"/>
</dbReference>
<reference evidence="11" key="2">
    <citation type="journal article" date="2007" name="Science">
        <title>Draft genome sequence of the sexually transmitted pathogen Trichomonas vaginalis.</title>
        <authorList>
            <person name="Carlton J.M."/>
            <person name="Hirt R.P."/>
            <person name="Silva J.C."/>
            <person name="Delcher A.L."/>
            <person name="Schatz M."/>
            <person name="Zhao Q."/>
            <person name="Wortman J.R."/>
            <person name="Bidwell S.L."/>
            <person name="Alsmark U.C.M."/>
            <person name="Besteiro S."/>
            <person name="Sicheritz-Ponten T."/>
            <person name="Noel C.J."/>
            <person name="Dacks J.B."/>
            <person name="Foster P.G."/>
            <person name="Simillion C."/>
            <person name="Van de Peer Y."/>
            <person name="Miranda-Saavedra D."/>
            <person name="Barton G.J."/>
            <person name="Westrop G.D."/>
            <person name="Mueller S."/>
            <person name="Dessi D."/>
            <person name="Fiori P.L."/>
            <person name="Ren Q."/>
            <person name="Paulsen I."/>
            <person name="Zhang H."/>
            <person name="Bastida-Corcuera F.D."/>
            <person name="Simoes-Barbosa A."/>
            <person name="Brown M.T."/>
            <person name="Hayes R.D."/>
            <person name="Mukherjee M."/>
            <person name="Okumura C.Y."/>
            <person name="Schneider R."/>
            <person name="Smith A.J."/>
            <person name="Vanacova S."/>
            <person name="Villalvazo M."/>
            <person name="Haas B.J."/>
            <person name="Pertea M."/>
            <person name="Feldblyum T.V."/>
            <person name="Utterback T.R."/>
            <person name="Shu C.L."/>
            <person name="Osoegawa K."/>
            <person name="de Jong P.J."/>
            <person name="Hrdy I."/>
            <person name="Horvathova L."/>
            <person name="Zubacova Z."/>
            <person name="Dolezal P."/>
            <person name="Malik S.B."/>
            <person name="Logsdon J.M. Jr."/>
            <person name="Henze K."/>
            <person name="Gupta A."/>
            <person name="Wang C.C."/>
            <person name="Dunne R.L."/>
            <person name="Upcroft J.A."/>
            <person name="Upcroft P."/>
            <person name="White O."/>
            <person name="Salzberg S.L."/>
            <person name="Tang P."/>
            <person name="Chiu C.-H."/>
            <person name="Lee Y.-S."/>
            <person name="Embley T.M."/>
            <person name="Coombs G.H."/>
            <person name="Mottram J.C."/>
            <person name="Tachezy J."/>
            <person name="Fraser-Liggett C.M."/>
            <person name="Johnson P.J."/>
        </authorList>
    </citation>
    <scope>NUCLEOTIDE SEQUENCE [LARGE SCALE GENOMIC DNA]</scope>
    <source>
        <strain evidence="11">G3</strain>
    </source>
</reference>
<gene>
    <name evidence="11" type="ORF">TVAG_035180</name>
</gene>
<keyword evidence="5" id="KW-0677">Repeat</keyword>
<dbReference type="InterPro" id="IPR036322">
    <property type="entry name" value="WD40_repeat_dom_sf"/>
</dbReference>
<keyword evidence="6" id="KW-0009">Actin-binding</keyword>
<sequence length="373" mass="41696">MAYPLDLVDAPITCHAWNQDNTMLAMCPNTSDLLIYKVTGKKFELLYTLTEHTQVISSVDWCYVNKKIVTCSHDRNAYVWTFNEKEKTWTPELVILRLKRAATYVRWAPDGSKFLVATGTNKVRICTYDQGENMWKSRTINHNKPTGLVCELMPDGVHFIVSSTDRRTYYLTMDEDEAAEKAKEAAKKDKKGKADKKPIYTIDSFQAQGWANCCAVSPSGKWMAYSSQDAYIRFVKKEELNVDKAPMHTLNINGLPLLSMAFLSETCLIGAGFDCQPRLFYLDGDNWTDLGLIDTQAMRDSNTGAAKGGLASKMAAFGGKQSAAAGPAQTIHNNIILGLRVRKDAFTTCANDGRIGVWPFEALKKNFSGKKLF</sequence>
<dbReference type="VEuPathDB" id="TrichDB:TVAG_035180"/>
<proteinExistence type="inferred from homology"/>
<dbReference type="SMART" id="SM00320">
    <property type="entry name" value="WD40"/>
    <property type="match status" value="4"/>
</dbReference>
<name>A2DAJ2_TRIV3</name>
<evidence type="ECO:0000256" key="3">
    <source>
        <dbReference type="ARBA" id="ARBA00022490"/>
    </source>
</evidence>
<dbReference type="Pfam" id="PF00400">
    <property type="entry name" value="WD40"/>
    <property type="match status" value="2"/>
</dbReference>
<evidence type="ECO:0000256" key="8">
    <source>
        <dbReference type="ARBA" id="ARBA00041244"/>
    </source>
</evidence>
<dbReference type="VEuPathDB" id="TrichDB:TVAGG3_0811210"/>
<protein>
    <recommendedName>
        <fullName evidence="8">Arp2/3 complex 41 kDa subunit</fullName>
    </recommendedName>
    <alternativeName>
        <fullName evidence="9">p41-ARC</fullName>
    </alternativeName>
</protein>
<evidence type="ECO:0000313" key="11">
    <source>
        <dbReference type="EMBL" id="EAY22495.1"/>
    </source>
</evidence>
<dbReference type="GO" id="GO:0034314">
    <property type="term" value="P:Arp2/3 complex-mediated actin nucleation"/>
    <property type="evidence" value="ECO:0000318"/>
    <property type="project" value="GO_Central"/>
</dbReference>
<keyword evidence="7" id="KW-0206">Cytoskeleton</keyword>
<reference evidence="11" key="1">
    <citation type="submission" date="2006-10" db="EMBL/GenBank/DDBJ databases">
        <authorList>
            <person name="Amadeo P."/>
            <person name="Zhao Q."/>
            <person name="Wortman J."/>
            <person name="Fraser-Liggett C."/>
            <person name="Carlton J."/>
        </authorList>
    </citation>
    <scope>NUCLEOTIDE SEQUENCE</scope>
    <source>
        <strain evidence="11">G3</strain>
    </source>
</reference>
<evidence type="ECO:0000256" key="9">
    <source>
        <dbReference type="ARBA" id="ARBA00041789"/>
    </source>
</evidence>
<dbReference type="Proteomes" id="UP000001542">
    <property type="component" value="Unassembled WGS sequence"/>
</dbReference>
<evidence type="ECO:0000256" key="10">
    <source>
        <dbReference type="PROSITE-ProRule" id="PRU00221"/>
    </source>
</evidence>
<organism evidence="11 12">
    <name type="scientific">Trichomonas vaginalis (strain ATCC PRA-98 / G3)</name>
    <dbReference type="NCBI Taxonomy" id="412133"/>
    <lineage>
        <taxon>Eukaryota</taxon>
        <taxon>Metamonada</taxon>
        <taxon>Parabasalia</taxon>
        <taxon>Trichomonadida</taxon>
        <taxon>Trichomonadidae</taxon>
        <taxon>Trichomonas</taxon>
    </lineage>
</organism>
<evidence type="ECO:0000256" key="5">
    <source>
        <dbReference type="ARBA" id="ARBA00022737"/>
    </source>
</evidence>
<feature type="repeat" description="WD" evidence="10">
    <location>
        <begin position="49"/>
        <end position="90"/>
    </location>
</feature>
<evidence type="ECO:0000313" key="12">
    <source>
        <dbReference type="Proteomes" id="UP000001542"/>
    </source>
</evidence>
<evidence type="ECO:0000256" key="1">
    <source>
        <dbReference type="ARBA" id="ARBA00004245"/>
    </source>
</evidence>
<keyword evidence="4 10" id="KW-0853">WD repeat</keyword>
<dbReference type="Gene3D" id="2.130.10.10">
    <property type="entry name" value="YVTN repeat-like/Quinoprotein amine dehydrogenase"/>
    <property type="match status" value="1"/>
</dbReference>
<dbReference type="PANTHER" id="PTHR10709">
    <property type="entry name" value="ACTIN-RELATED PROTEIN 2/3 COMPLEX SUBUNIT 1"/>
    <property type="match status" value="1"/>
</dbReference>
<dbReference type="FunCoup" id="A2DAJ2">
    <property type="interactions" value="550"/>
</dbReference>
<dbReference type="SMR" id="A2DAJ2"/>
<dbReference type="STRING" id="5722.A2DAJ2"/>
<dbReference type="OrthoDB" id="406844at2759"/>
<dbReference type="AlphaFoldDB" id="A2DAJ2"/>
<dbReference type="PROSITE" id="PS50082">
    <property type="entry name" value="WD_REPEATS_2"/>
    <property type="match status" value="1"/>
</dbReference>